<dbReference type="Pfam" id="PF25231">
    <property type="entry name" value="DUF7847"/>
    <property type="match status" value="1"/>
</dbReference>
<dbReference type="InterPro" id="IPR057169">
    <property type="entry name" value="DUF7847"/>
</dbReference>
<evidence type="ECO:0000313" key="3">
    <source>
        <dbReference type="EMBL" id="SIR57773.1"/>
    </source>
</evidence>
<dbReference type="Proteomes" id="UP000186914">
    <property type="component" value="Unassembled WGS sequence"/>
</dbReference>
<feature type="transmembrane region" description="Helical" evidence="1">
    <location>
        <begin position="187"/>
        <end position="214"/>
    </location>
</feature>
<keyword evidence="1" id="KW-0812">Transmembrane</keyword>
<dbReference type="RefSeq" id="WP_076430881.1">
    <property type="nucleotide sequence ID" value="NZ_FTNO01000002.1"/>
</dbReference>
<protein>
    <recommendedName>
        <fullName evidence="2">DUF7847 domain-containing protein</fullName>
    </recommendedName>
</protein>
<evidence type="ECO:0000259" key="2">
    <source>
        <dbReference type="Pfam" id="PF25231"/>
    </source>
</evidence>
<feature type="transmembrane region" description="Helical" evidence="1">
    <location>
        <begin position="96"/>
        <end position="121"/>
    </location>
</feature>
<reference evidence="4" key="1">
    <citation type="submission" date="2017-01" db="EMBL/GenBank/DDBJ databases">
        <authorList>
            <person name="Varghese N."/>
            <person name="Submissions S."/>
        </authorList>
    </citation>
    <scope>NUCLEOTIDE SEQUENCE [LARGE SCALE GENOMIC DNA]</scope>
    <source>
        <strain evidence="4">CGMCC 1.7737</strain>
    </source>
</reference>
<organism evidence="3 4">
    <name type="scientific">Haladaptatus litoreus</name>
    <dbReference type="NCBI Taxonomy" id="553468"/>
    <lineage>
        <taxon>Archaea</taxon>
        <taxon>Methanobacteriati</taxon>
        <taxon>Methanobacteriota</taxon>
        <taxon>Stenosarchaea group</taxon>
        <taxon>Halobacteria</taxon>
        <taxon>Halobacteriales</taxon>
        <taxon>Haladaptataceae</taxon>
        <taxon>Haladaptatus</taxon>
    </lineage>
</organism>
<evidence type="ECO:0000256" key="1">
    <source>
        <dbReference type="SAM" id="Phobius"/>
    </source>
</evidence>
<dbReference type="AlphaFoldDB" id="A0A1N7C2V3"/>
<dbReference type="EMBL" id="FTNO01000002">
    <property type="protein sequence ID" value="SIR57773.1"/>
    <property type="molecule type" value="Genomic_DNA"/>
</dbReference>
<evidence type="ECO:0000313" key="4">
    <source>
        <dbReference type="Proteomes" id="UP000186914"/>
    </source>
</evidence>
<feature type="domain" description="DUF7847" evidence="2">
    <location>
        <begin position="1"/>
        <end position="263"/>
    </location>
</feature>
<sequence>MAVISALRTAGGAVLRNPVIILVTALFGLIQLPQLLAQAINPVVAGLLSLALSLLMIFVTPFVQDGLIGMANEGIEGKTRFGTFISEGKSHYVPVFGVYLLLIAVGFVISIMFVFGAFIGIGTIFATNGEPSLAVLGVFALLAILVFGAFFLTFFFLQFYVQAIVIENIGAIAGLKHSYRCVRSHLLGTFGYVILATVAGSVFGVFGAVVSILTNPTSQSAEMPIAASDPSLGILLAIAALFVVLSGVFGGFMATYSVAFYREIRVPVSG</sequence>
<keyword evidence="1" id="KW-0472">Membrane</keyword>
<feature type="transmembrane region" description="Helical" evidence="1">
    <location>
        <begin position="43"/>
        <end position="63"/>
    </location>
</feature>
<feature type="transmembrane region" description="Helical" evidence="1">
    <location>
        <begin position="19"/>
        <end position="36"/>
    </location>
</feature>
<feature type="transmembrane region" description="Helical" evidence="1">
    <location>
        <begin position="133"/>
        <end position="151"/>
    </location>
</feature>
<gene>
    <name evidence="3" type="ORF">SAMN05421858_2919</name>
</gene>
<proteinExistence type="predicted"/>
<accession>A0A1N7C2V3</accession>
<keyword evidence="1" id="KW-1133">Transmembrane helix</keyword>
<keyword evidence="4" id="KW-1185">Reference proteome</keyword>
<feature type="transmembrane region" description="Helical" evidence="1">
    <location>
        <begin position="234"/>
        <end position="261"/>
    </location>
</feature>
<name>A0A1N7C2V3_9EURY</name>
<dbReference type="OrthoDB" id="241125at2157"/>